<evidence type="ECO:0000313" key="2">
    <source>
        <dbReference type="EMBL" id="RYR66607.1"/>
    </source>
</evidence>
<dbReference type="Proteomes" id="UP000289738">
    <property type="component" value="Chromosome A03"/>
</dbReference>
<organism evidence="2 3">
    <name type="scientific">Arachis hypogaea</name>
    <name type="common">Peanut</name>
    <dbReference type="NCBI Taxonomy" id="3818"/>
    <lineage>
        <taxon>Eukaryota</taxon>
        <taxon>Viridiplantae</taxon>
        <taxon>Streptophyta</taxon>
        <taxon>Embryophyta</taxon>
        <taxon>Tracheophyta</taxon>
        <taxon>Spermatophyta</taxon>
        <taxon>Magnoliopsida</taxon>
        <taxon>eudicotyledons</taxon>
        <taxon>Gunneridae</taxon>
        <taxon>Pentapetalae</taxon>
        <taxon>rosids</taxon>
        <taxon>fabids</taxon>
        <taxon>Fabales</taxon>
        <taxon>Fabaceae</taxon>
        <taxon>Papilionoideae</taxon>
        <taxon>50 kb inversion clade</taxon>
        <taxon>dalbergioids sensu lato</taxon>
        <taxon>Dalbergieae</taxon>
        <taxon>Pterocarpus clade</taxon>
        <taxon>Arachis</taxon>
    </lineage>
</organism>
<protein>
    <submittedName>
        <fullName evidence="2">Uncharacterized protein</fullName>
    </submittedName>
</protein>
<keyword evidence="3" id="KW-1185">Reference proteome</keyword>
<reference evidence="2 3" key="1">
    <citation type="submission" date="2019-01" db="EMBL/GenBank/DDBJ databases">
        <title>Sequencing of cultivated peanut Arachis hypogaea provides insights into genome evolution and oil improvement.</title>
        <authorList>
            <person name="Chen X."/>
        </authorList>
    </citation>
    <scope>NUCLEOTIDE SEQUENCE [LARGE SCALE GENOMIC DNA]</scope>
    <source>
        <strain evidence="3">cv. Fuhuasheng</strain>
        <tissue evidence="2">Leaves</tissue>
    </source>
</reference>
<dbReference type="EMBL" id="SDMP01000003">
    <property type="protein sequence ID" value="RYR66607.1"/>
    <property type="molecule type" value="Genomic_DNA"/>
</dbReference>
<feature type="compositionally biased region" description="Basic and acidic residues" evidence="1">
    <location>
        <begin position="1"/>
        <end position="10"/>
    </location>
</feature>
<gene>
    <name evidence="2" type="ORF">Ahy_A03g012636</name>
</gene>
<evidence type="ECO:0000256" key="1">
    <source>
        <dbReference type="SAM" id="MobiDB-lite"/>
    </source>
</evidence>
<sequence length="138" mass="16334">MRRREDEEPSRTATASPSLSRDGGGSRCRRHRAREKERGLQWSEKEVEIGTIEKEARDRDETDRRHHRWCGRSCRRRRLKRRCRQSSSLPPPLEMNPVVLLLPEELRATMKPVKNEVLKTKRSYSEDFKYFGAELSNV</sequence>
<dbReference type="AlphaFoldDB" id="A0A445DU06"/>
<evidence type="ECO:0000313" key="3">
    <source>
        <dbReference type="Proteomes" id="UP000289738"/>
    </source>
</evidence>
<feature type="region of interest" description="Disordered" evidence="1">
    <location>
        <begin position="1"/>
        <end position="40"/>
    </location>
</feature>
<proteinExistence type="predicted"/>
<accession>A0A445DU06</accession>
<name>A0A445DU06_ARAHY</name>
<comment type="caution">
    <text evidence="2">The sequence shown here is derived from an EMBL/GenBank/DDBJ whole genome shotgun (WGS) entry which is preliminary data.</text>
</comment>